<dbReference type="InterPro" id="IPR054551">
    <property type="entry name" value="RSC4_Ig-like"/>
</dbReference>
<gene>
    <name evidence="11" type="ORF">E4U09_001495</name>
</gene>
<organism evidence="11 12">
    <name type="scientific">Claviceps aff. purpurea</name>
    <dbReference type="NCBI Taxonomy" id="1967640"/>
    <lineage>
        <taxon>Eukaryota</taxon>
        <taxon>Fungi</taxon>
        <taxon>Dikarya</taxon>
        <taxon>Ascomycota</taxon>
        <taxon>Pezizomycotina</taxon>
        <taxon>Sordariomycetes</taxon>
        <taxon>Hypocreomycetidae</taxon>
        <taxon>Hypocreales</taxon>
        <taxon>Clavicipitaceae</taxon>
        <taxon>Claviceps</taxon>
    </lineage>
</organism>
<evidence type="ECO:0000256" key="2">
    <source>
        <dbReference type="ARBA" id="ARBA00022737"/>
    </source>
</evidence>
<keyword evidence="7" id="KW-0539">Nucleus</keyword>
<protein>
    <recommendedName>
        <fullName evidence="10">Bromo domain-containing protein</fullName>
    </recommendedName>
</protein>
<dbReference type="FunFam" id="1.20.920.10:FF:000083">
    <property type="entry name" value="WGS project CABT00000000 data, contig 2.8"/>
    <property type="match status" value="1"/>
</dbReference>
<comment type="subcellular location">
    <subcellularLocation>
        <location evidence="1">Nucleus</location>
    </subcellularLocation>
</comment>
<evidence type="ECO:0000256" key="4">
    <source>
        <dbReference type="ARBA" id="ARBA00023015"/>
    </source>
</evidence>
<sequence>MDSKRKVNGQVAVESDDRSAKRRKLAEFDLSKGETRESTTAYGQVFLEQIRRTQDKSGRLVATYFEKLLPKEGNEDYYKRTRLPVSLETIEKKLNDGKLTTLAQLEGYFKRMIANAKEFYPRSSTVFDDAERVRKALSNYMTKNNPAYQTRGYQAVATPLPPENAEENEEQEDENEDEEEDKEEDKDAEGEEVMQNEDVKQKVEEEEEPTSRRRSIILKRAGSGRPSRNSVSYADSPRRSKASSRPDHEYENVPFKGLTFQQAQEKIVEDLLRYKKPEYDGYFEPFVHLPPRSLRDYYRVISDPLSLKKLQKEIFGVQGRGDPTGISDFKSWNALEERAKLLWSNAYFYNEEGSEIFELAQELEKAFHDLLKKARAAVPEPAQPKIKLKVGQSGETPNSSSKRVTIHVGGRTSSVDSPAPQTTQPAETPAGPSQINGAIRQPVLNAPRSTVASAPSPSPSVHASLKAEEAPKLAPAVLAPAPGPMPGPPVVTATLPIHPPGPPQIQSTNPMIPGYVEPKRLRAPGKGIKDALMSRLRIQLHPAMQANHPVLLDVHPLPREMQQSGIVNLPPNINRVMIIPFLPDLLQDRQYSLWVLIDKQPLKPCHQPIPNQLPQERAFDVMLHPGVNVIEAHLIAAVPKHEREKVGTEVELEVFTAYVNVLQS</sequence>
<dbReference type="Gene3D" id="1.20.920.10">
    <property type="entry name" value="Bromodomain-like"/>
    <property type="match status" value="2"/>
</dbReference>
<evidence type="ECO:0000313" key="12">
    <source>
        <dbReference type="Proteomes" id="UP000707071"/>
    </source>
</evidence>
<evidence type="ECO:0000256" key="6">
    <source>
        <dbReference type="ARBA" id="ARBA00023163"/>
    </source>
</evidence>
<keyword evidence="2" id="KW-0677">Repeat</keyword>
<feature type="region of interest" description="Disordered" evidence="9">
    <location>
        <begin position="448"/>
        <end position="467"/>
    </location>
</feature>
<keyword evidence="5 8" id="KW-0103">Bromodomain</keyword>
<evidence type="ECO:0000256" key="8">
    <source>
        <dbReference type="PROSITE-ProRule" id="PRU00035"/>
    </source>
</evidence>
<feature type="compositionally biased region" description="Low complexity" evidence="9">
    <location>
        <begin position="418"/>
        <end position="432"/>
    </location>
</feature>
<feature type="domain" description="Bromo" evidence="10">
    <location>
        <begin position="275"/>
        <end position="357"/>
    </location>
</feature>
<dbReference type="GO" id="GO:0006368">
    <property type="term" value="P:transcription elongation by RNA polymerase II"/>
    <property type="evidence" value="ECO:0007669"/>
    <property type="project" value="TreeGrafter"/>
</dbReference>
<keyword evidence="12" id="KW-1185">Reference proteome</keyword>
<keyword evidence="4" id="KW-0805">Transcription regulation</keyword>
<dbReference type="InterPro" id="IPR001487">
    <property type="entry name" value="Bromodomain"/>
</dbReference>
<keyword evidence="3" id="KW-0156">Chromatin regulator</keyword>
<dbReference type="Pfam" id="PF22994">
    <property type="entry name" value="RSC4_Ig_like"/>
    <property type="match status" value="1"/>
</dbReference>
<feature type="compositionally biased region" description="Acidic residues" evidence="9">
    <location>
        <begin position="164"/>
        <end position="195"/>
    </location>
</feature>
<feature type="region of interest" description="Disordered" evidence="9">
    <location>
        <begin position="1"/>
        <end position="22"/>
    </location>
</feature>
<evidence type="ECO:0000256" key="5">
    <source>
        <dbReference type="ARBA" id="ARBA00023117"/>
    </source>
</evidence>
<dbReference type="PANTHER" id="PTHR16062">
    <property type="entry name" value="SWI/SNF-RELATED"/>
    <property type="match status" value="1"/>
</dbReference>
<dbReference type="GO" id="GO:0016586">
    <property type="term" value="C:RSC-type complex"/>
    <property type="evidence" value="ECO:0007669"/>
    <property type="project" value="InterPro"/>
</dbReference>
<evidence type="ECO:0000256" key="1">
    <source>
        <dbReference type="ARBA" id="ARBA00004123"/>
    </source>
</evidence>
<dbReference type="Pfam" id="PF00439">
    <property type="entry name" value="Bromodomain"/>
    <property type="match status" value="2"/>
</dbReference>
<feature type="compositionally biased region" description="Low complexity" evidence="9">
    <location>
        <begin position="448"/>
        <end position="464"/>
    </location>
</feature>
<feature type="domain" description="Bromo" evidence="10">
    <location>
        <begin position="57"/>
        <end position="127"/>
    </location>
</feature>
<evidence type="ECO:0000256" key="3">
    <source>
        <dbReference type="ARBA" id="ARBA00022853"/>
    </source>
</evidence>
<proteinExistence type="predicted"/>
<dbReference type="CDD" id="cd04369">
    <property type="entry name" value="Bromodomain"/>
    <property type="match status" value="2"/>
</dbReference>
<keyword evidence="6" id="KW-0804">Transcription</keyword>
<name>A0A9P7QJF3_9HYPO</name>
<dbReference type="InterPro" id="IPR036427">
    <property type="entry name" value="Bromodomain-like_sf"/>
</dbReference>
<dbReference type="PANTHER" id="PTHR16062:SF19">
    <property type="entry name" value="PROTEIN POLYBROMO-1"/>
    <property type="match status" value="1"/>
</dbReference>
<dbReference type="PROSITE" id="PS50014">
    <property type="entry name" value="BROMODOMAIN_2"/>
    <property type="match status" value="2"/>
</dbReference>
<dbReference type="SMART" id="SM00297">
    <property type="entry name" value="BROMO"/>
    <property type="match status" value="2"/>
</dbReference>
<dbReference type="Proteomes" id="UP000707071">
    <property type="component" value="Unassembled WGS sequence"/>
</dbReference>
<accession>A0A9P7QJF3</accession>
<reference evidence="11 12" key="1">
    <citation type="journal article" date="2020" name="bioRxiv">
        <title>Whole genome comparisons of ergot fungi reveals the divergence and evolution of species within the genus Claviceps are the result of varying mechanisms driving genome evolution and host range expansion.</title>
        <authorList>
            <person name="Wyka S.A."/>
            <person name="Mondo S.J."/>
            <person name="Liu M."/>
            <person name="Dettman J."/>
            <person name="Nalam V."/>
            <person name="Broders K.D."/>
        </authorList>
    </citation>
    <scope>NUCLEOTIDE SEQUENCE [LARGE SCALE GENOMIC DNA]</scope>
    <source>
        <strain evidence="11 12">Clav52</strain>
    </source>
</reference>
<evidence type="ECO:0000259" key="10">
    <source>
        <dbReference type="PROSITE" id="PS50014"/>
    </source>
</evidence>
<comment type="caution">
    <text evidence="11">The sequence shown here is derived from an EMBL/GenBank/DDBJ whole genome shotgun (WGS) entry which is preliminary data.</text>
</comment>
<feature type="region of interest" description="Disordered" evidence="9">
    <location>
        <begin position="383"/>
        <end position="437"/>
    </location>
</feature>
<dbReference type="InterPro" id="IPR037382">
    <property type="entry name" value="Rsc/polybromo"/>
</dbReference>
<dbReference type="EMBL" id="SRRH01000156">
    <property type="protein sequence ID" value="KAG6297097.1"/>
    <property type="molecule type" value="Genomic_DNA"/>
</dbReference>
<dbReference type="AlphaFoldDB" id="A0A9P7QJF3"/>
<feature type="compositionally biased region" description="Polar residues" evidence="9">
    <location>
        <begin position="393"/>
        <end position="403"/>
    </location>
</feature>
<evidence type="ECO:0000256" key="7">
    <source>
        <dbReference type="ARBA" id="ARBA00023242"/>
    </source>
</evidence>
<evidence type="ECO:0000256" key="9">
    <source>
        <dbReference type="SAM" id="MobiDB-lite"/>
    </source>
</evidence>
<dbReference type="GO" id="GO:0003682">
    <property type="term" value="F:chromatin binding"/>
    <property type="evidence" value="ECO:0007669"/>
    <property type="project" value="TreeGrafter"/>
</dbReference>
<dbReference type="GO" id="GO:0006338">
    <property type="term" value="P:chromatin remodeling"/>
    <property type="evidence" value="ECO:0007669"/>
    <property type="project" value="InterPro"/>
</dbReference>
<dbReference type="SUPFAM" id="SSF47370">
    <property type="entry name" value="Bromodomain"/>
    <property type="match status" value="2"/>
</dbReference>
<evidence type="ECO:0000313" key="11">
    <source>
        <dbReference type="EMBL" id="KAG6297097.1"/>
    </source>
</evidence>
<feature type="region of interest" description="Disordered" evidence="9">
    <location>
        <begin position="162"/>
        <end position="251"/>
    </location>
</feature>